<proteinExistence type="predicted"/>
<sequence length="135" mass="16254">MLLDIKSDIHEISYDTDKSLMINRWLDHHVITFNNERYKNEVISWVKAFHEFSPKLCLSDLSNFQYKLSEEIQEWSATYSRKNLGKLHLQKYAVVVSQDFMTHIAIENILDEYNVSYEYQYFLTIDDAMFWLLNN</sequence>
<dbReference type="KEGG" id="fll:EI427_07420"/>
<evidence type="ECO:0000313" key="1">
    <source>
        <dbReference type="EMBL" id="AZQ62075.1"/>
    </source>
</evidence>
<organism evidence="1 2">
    <name type="scientific">Flammeovirga pectinis</name>
    <dbReference type="NCBI Taxonomy" id="2494373"/>
    <lineage>
        <taxon>Bacteria</taxon>
        <taxon>Pseudomonadati</taxon>
        <taxon>Bacteroidota</taxon>
        <taxon>Cytophagia</taxon>
        <taxon>Cytophagales</taxon>
        <taxon>Flammeovirgaceae</taxon>
        <taxon>Flammeovirga</taxon>
    </lineage>
</organism>
<keyword evidence="2" id="KW-1185">Reference proteome</keyword>
<accession>A0A3Q9FP24</accession>
<evidence type="ECO:0000313" key="2">
    <source>
        <dbReference type="Proteomes" id="UP000267268"/>
    </source>
</evidence>
<reference evidence="1 2" key="1">
    <citation type="submission" date="2018-12" db="EMBL/GenBank/DDBJ databases">
        <title>Flammeovirga pectinis sp. nov., isolated from the gut of the Korean scallop, Patinopecten yessoensis.</title>
        <authorList>
            <person name="Bae J.-W."/>
            <person name="Jeong Y.-S."/>
            <person name="Kang W."/>
        </authorList>
    </citation>
    <scope>NUCLEOTIDE SEQUENCE [LARGE SCALE GENOMIC DNA]</scope>
    <source>
        <strain evidence="1 2">L12M1</strain>
    </source>
</reference>
<name>A0A3Q9FP24_9BACT</name>
<dbReference type="AlphaFoldDB" id="A0A3Q9FP24"/>
<dbReference type="RefSeq" id="WP_126613232.1">
    <property type="nucleotide sequence ID" value="NZ_CP034562.1"/>
</dbReference>
<dbReference type="Proteomes" id="UP000267268">
    <property type="component" value="Chromosome 1"/>
</dbReference>
<evidence type="ECO:0008006" key="3">
    <source>
        <dbReference type="Google" id="ProtNLM"/>
    </source>
</evidence>
<dbReference type="EMBL" id="CP034562">
    <property type="protein sequence ID" value="AZQ62075.1"/>
    <property type="molecule type" value="Genomic_DNA"/>
</dbReference>
<protein>
    <recommendedName>
        <fullName evidence="3">STAS/SEC14 domain-containing protein</fullName>
    </recommendedName>
</protein>
<dbReference type="OrthoDB" id="980834at2"/>
<gene>
    <name evidence="1" type="ORF">EI427_07420</name>
</gene>